<dbReference type="AlphaFoldDB" id="A0A9X2S5H6"/>
<evidence type="ECO:0000313" key="3">
    <source>
        <dbReference type="Proteomes" id="UP001142078"/>
    </source>
</evidence>
<comment type="caution">
    <text evidence="2">The sequence shown here is derived from an EMBL/GenBank/DDBJ whole genome shotgun (WGS) entry which is preliminary data.</text>
</comment>
<gene>
    <name evidence="2" type="ORF">NSA23_00595</name>
</gene>
<dbReference type="EMBL" id="JANJZL010000001">
    <property type="protein sequence ID" value="MCR2042602.1"/>
    <property type="molecule type" value="Genomic_DNA"/>
</dbReference>
<organism evidence="2 3">
    <name type="scientific">Anaerosalibacter massiliensis</name>
    <dbReference type="NCBI Taxonomy" id="1347392"/>
    <lineage>
        <taxon>Bacteria</taxon>
        <taxon>Bacillati</taxon>
        <taxon>Bacillota</taxon>
        <taxon>Tissierellia</taxon>
        <taxon>Tissierellales</taxon>
        <taxon>Sporanaerobacteraceae</taxon>
        <taxon>Anaerosalibacter</taxon>
    </lineage>
</organism>
<keyword evidence="1" id="KW-1133">Transmembrane helix</keyword>
<keyword evidence="1" id="KW-0812">Transmembrane</keyword>
<dbReference type="OrthoDB" id="1727295at2"/>
<keyword evidence="3" id="KW-1185">Reference proteome</keyword>
<evidence type="ECO:0000313" key="2">
    <source>
        <dbReference type="EMBL" id="MCR2042602.1"/>
    </source>
</evidence>
<feature type="transmembrane region" description="Helical" evidence="1">
    <location>
        <begin position="21"/>
        <end position="54"/>
    </location>
</feature>
<keyword evidence="1" id="KW-0472">Membrane</keyword>
<dbReference type="Pfam" id="PF10031">
    <property type="entry name" value="DUF2273"/>
    <property type="match status" value="1"/>
</dbReference>
<name>A0A9X2S5H6_9FIRM</name>
<accession>A0A9X2S5H6</accession>
<sequence>MVDKEKISRLIQMLGNNKGKTVGTIIGFIIAIFILTIGFFKTLFIVICTGLGYYIGKKSDSQENLRDFLDKILPPGKSN</sequence>
<protein>
    <submittedName>
        <fullName evidence="2">DUF2273 domain-containing protein</fullName>
    </submittedName>
</protein>
<reference evidence="2" key="1">
    <citation type="submission" date="2022-07" db="EMBL/GenBank/DDBJ databases">
        <title>Enhanced cultured diversity of the mouse gut microbiota enables custom-made synthetic communities.</title>
        <authorList>
            <person name="Afrizal A."/>
        </authorList>
    </citation>
    <scope>NUCLEOTIDE SEQUENCE</scope>
    <source>
        <strain evidence="2">DSM 29482</strain>
    </source>
</reference>
<proteinExistence type="predicted"/>
<dbReference type="RefSeq" id="WP_042682019.1">
    <property type="nucleotide sequence ID" value="NZ_CABKTM010000043.1"/>
</dbReference>
<dbReference type="InterPro" id="IPR018730">
    <property type="entry name" value="DUF2273"/>
</dbReference>
<evidence type="ECO:0000256" key="1">
    <source>
        <dbReference type="SAM" id="Phobius"/>
    </source>
</evidence>
<dbReference type="Proteomes" id="UP001142078">
    <property type="component" value="Unassembled WGS sequence"/>
</dbReference>